<dbReference type="Pfam" id="PF03602">
    <property type="entry name" value="Cons_hypoth95"/>
    <property type="match status" value="1"/>
</dbReference>
<dbReference type="EMBL" id="ATHI01000028">
    <property type="protein sequence ID" value="EPR31586.1"/>
    <property type="molecule type" value="Genomic_DNA"/>
</dbReference>
<keyword evidence="2 4" id="KW-0808">Transferase</keyword>
<accession>S7T4N8</accession>
<dbReference type="PROSITE" id="PS00092">
    <property type="entry name" value="N6_MTASE"/>
    <property type="match status" value="1"/>
</dbReference>
<keyword evidence="5" id="KW-1185">Reference proteome</keyword>
<evidence type="ECO:0000256" key="1">
    <source>
        <dbReference type="ARBA" id="ARBA00022603"/>
    </source>
</evidence>
<reference evidence="4 5" key="1">
    <citation type="journal article" date="2013" name="Genome Announc.">
        <title>Draft genome sequences for three mercury-methylating, sulfate-reducing bacteria.</title>
        <authorList>
            <person name="Brown S.D."/>
            <person name="Hurt R.A.Jr."/>
            <person name="Gilmour C.C."/>
            <person name="Elias D.A."/>
        </authorList>
    </citation>
    <scope>NUCLEOTIDE SEQUENCE [LARGE SCALE GENOMIC DNA]</scope>
    <source>
        <strain evidence="4 5">DSM 16529</strain>
    </source>
</reference>
<dbReference type="SUPFAM" id="SSF53335">
    <property type="entry name" value="S-adenosyl-L-methionine-dependent methyltransferases"/>
    <property type="match status" value="1"/>
</dbReference>
<evidence type="ECO:0000313" key="5">
    <source>
        <dbReference type="Proteomes" id="UP000014975"/>
    </source>
</evidence>
<gene>
    <name evidence="4" type="ORF">dsat_0910</name>
</gene>
<dbReference type="PANTHER" id="PTHR43542">
    <property type="entry name" value="METHYLTRANSFERASE"/>
    <property type="match status" value="1"/>
</dbReference>
<dbReference type="CDD" id="cd02440">
    <property type="entry name" value="AdoMet_MTases"/>
    <property type="match status" value="1"/>
</dbReference>
<dbReference type="OrthoDB" id="9803017at2"/>
<proteinExistence type="predicted"/>
<dbReference type="GO" id="GO:0008168">
    <property type="term" value="F:methyltransferase activity"/>
    <property type="evidence" value="ECO:0007669"/>
    <property type="project" value="UniProtKB-KW"/>
</dbReference>
<dbReference type="NCBIfam" id="TIGR00095">
    <property type="entry name" value="16S rRNA (guanine(966)-N(2))-methyltransferase RsmD"/>
    <property type="match status" value="1"/>
</dbReference>
<keyword evidence="1 4" id="KW-0489">Methyltransferase</keyword>
<protein>
    <submittedName>
        <fullName evidence="4">Methyltransferase</fullName>
    </submittedName>
</protein>
<evidence type="ECO:0000256" key="3">
    <source>
        <dbReference type="SAM" id="MobiDB-lite"/>
    </source>
</evidence>
<dbReference type="AlphaFoldDB" id="S7T4N8"/>
<sequence>MRITGGSFRGRRIATGEGPGYRPATGKVREALFSMLAARGLVFADLRVLDVFAGSGSLGIECLSRGAVFCRFIEKSRAAAGLIRENLRELGVGRKRFAVSAEDAGKALAGSCREPFGLVFVDPPYGQGLLAPTLARLRAGGWLAQGGLLVAEVEAGLEFDAQSVAPGLELLADRDYGQTRILVWRREQ</sequence>
<comment type="caution">
    <text evidence="4">The sequence shown here is derived from an EMBL/GenBank/DDBJ whole genome shotgun (WGS) entry which is preliminary data.</text>
</comment>
<dbReference type="InterPro" id="IPR004398">
    <property type="entry name" value="RNA_MeTrfase_RsmD"/>
</dbReference>
<evidence type="ECO:0000313" key="4">
    <source>
        <dbReference type="EMBL" id="EPR31586.1"/>
    </source>
</evidence>
<name>S7T4N8_9BACT</name>
<dbReference type="GO" id="GO:0003676">
    <property type="term" value="F:nucleic acid binding"/>
    <property type="evidence" value="ECO:0007669"/>
    <property type="project" value="InterPro"/>
</dbReference>
<dbReference type="eggNOG" id="COG0742">
    <property type="taxonomic scope" value="Bacteria"/>
</dbReference>
<dbReference type="STRING" id="1121439.dsat_0910"/>
<dbReference type="InterPro" id="IPR002052">
    <property type="entry name" value="DNA_methylase_N6_adenine_CS"/>
</dbReference>
<organism evidence="4 5">
    <name type="scientific">Alkalidesulfovibrio alkalitolerans DSM 16529</name>
    <dbReference type="NCBI Taxonomy" id="1121439"/>
    <lineage>
        <taxon>Bacteria</taxon>
        <taxon>Pseudomonadati</taxon>
        <taxon>Thermodesulfobacteriota</taxon>
        <taxon>Desulfovibrionia</taxon>
        <taxon>Desulfovibrionales</taxon>
        <taxon>Desulfovibrionaceae</taxon>
        <taxon>Alkalidesulfovibrio</taxon>
    </lineage>
</organism>
<evidence type="ECO:0000256" key="2">
    <source>
        <dbReference type="ARBA" id="ARBA00022679"/>
    </source>
</evidence>
<dbReference type="PATRIC" id="fig|1121439.3.peg.2279"/>
<dbReference type="GO" id="GO:0031167">
    <property type="term" value="P:rRNA methylation"/>
    <property type="evidence" value="ECO:0007669"/>
    <property type="project" value="InterPro"/>
</dbReference>
<dbReference type="Gene3D" id="3.40.50.150">
    <property type="entry name" value="Vaccinia Virus protein VP39"/>
    <property type="match status" value="1"/>
</dbReference>
<dbReference type="PIRSF" id="PIRSF004553">
    <property type="entry name" value="CHP00095"/>
    <property type="match status" value="1"/>
</dbReference>
<dbReference type="RefSeq" id="WP_020887607.1">
    <property type="nucleotide sequence ID" value="NZ_ATHI01000028.1"/>
</dbReference>
<dbReference type="PANTHER" id="PTHR43542:SF1">
    <property type="entry name" value="METHYLTRANSFERASE"/>
    <property type="match status" value="1"/>
</dbReference>
<dbReference type="InterPro" id="IPR029063">
    <property type="entry name" value="SAM-dependent_MTases_sf"/>
</dbReference>
<feature type="region of interest" description="Disordered" evidence="3">
    <location>
        <begin position="1"/>
        <end position="21"/>
    </location>
</feature>
<dbReference type="Proteomes" id="UP000014975">
    <property type="component" value="Unassembled WGS sequence"/>
</dbReference>